<dbReference type="InterPro" id="IPR007507">
    <property type="entry name" value="Glycos_transf_N"/>
</dbReference>
<comment type="catalytic activity">
    <reaction evidence="6 7">
        <text>lipid IVA (E. coli) + CMP-3-deoxy-beta-D-manno-octulosonate = alpha-Kdo-(2-&gt;6)-lipid IVA (E. coli) + CMP + H(+)</text>
        <dbReference type="Rhea" id="RHEA:28066"/>
        <dbReference type="ChEBI" id="CHEBI:15378"/>
        <dbReference type="ChEBI" id="CHEBI:58603"/>
        <dbReference type="ChEBI" id="CHEBI:60364"/>
        <dbReference type="ChEBI" id="CHEBI:60377"/>
        <dbReference type="ChEBI" id="CHEBI:85987"/>
        <dbReference type="EC" id="2.4.99.12"/>
    </reaction>
</comment>
<evidence type="ECO:0000256" key="4">
    <source>
        <dbReference type="ARBA" id="ARBA00022679"/>
    </source>
</evidence>
<comment type="similarity">
    <text evidence="7">Belongs to the glycosyltransferase group 1 family.</text>
</comment>
<name>A0ABR5SI03_9BACT</name>
<comment type="function">
    <text evidence="7">Involved in lipopolysaccharide (LPS) biosynthesis. Catalyzes the transfer of 3-deoxy-D-manno-octulosonate (Kdo) residue(s) from CMP-Kdo to lipid IV(A), the tetraacyldisaccharide-1,4'-bisphosphate precursor of lipid A.</text>
</comment>
<dbReference type="PANTHER" id="PTHR42755">
    <property type="entry name" value="3-DEOXY-MANNO-OCTULOSONATE CYTIDYLYLTRANSFERASE"/>
    <property type="match status" value="1"/>
</dbReference>
<dbReference type="InterPro" id="IPR039901">
    <property type="entry name" value="Kdotransferase"/>
</dbReference>
<evidence type="ECO:0000256" key="5">
    <source>
        <dbReference type="ARBA" id="ARBA00031445"/>
    </source>
</evidence>
<dbReference type="Proteomes" id="UP000060487">
    <property type="component" value="Unassembled WGS sequence"/>
</dbReference>
<keyword evidence="10" id="KW-1185">Reference proteome</keyword>
<keyword evidence="7" id="KW-0472">Membrane</keyword>
<feature type="domain" description="3-deoxy-D-manno-octulosonic-acid transferase N-terminal" evidence="8">
    <location>
        <begin position="34"/>
        <end position="210"/>
    </location>
</feature>
<evidence type="ECO:0000256" key="3">
    <source>
        <dbReference type="ARBA" id="ARBA00019077"/>
    </source>
</evidence>
<keyword evidence="4 7" id="KW-0808">Transferase</keyword>
<protein>
    <recommendedName>
        <fullName evidence="3 7">3-deoxy-D-manno-octulosonic acid transferase</fullName>
        <shortName evidence="7">Kdo transferase</shortName>
        <ecNumber evidence="2 7">2.4.99.12</ecNumber>
    </recommendedName>
    <alternativeName>
        <fullName evidence="5 7">Lipid IV(A) 3-deoxy-D-manno-octulosonic acid transferase</fullName>
    </alternativeName>
</protein>
<dbReference type="Pfam" id="PF04413">
    <property type="entry name" value="Glycos_transf_N"/>
    <property type="match status" value="1"/>
</dbReference>
<evidence type="ECO:0000256" key="1">
    <source>
        <dbReference type="ARBA" id="ARBA00004713"/>
    </source>
</evidence>
<dbReference type="Gene3D" id="3.40.50.11720">
    <property type="entry name" value="3-Deoxy-D-manno-octulosonic-acid transferase, N-terminal domain"/>
    <property type="match status" value="1"/>
</dbReference>
<dbReference type="EMBL" id="LNQR01000027">
    <property type="protein sequence ID" value="KWT91856.1"/>
    <property type="molecule type" value="Genomic_DNA"/>
</dbReference>
<reference evidence="9 10" key="1">
    <citation type="submission" date="2015-11" db="EMBL/GenBank/DDBJ databases">
        <authorList>
            <person name="Lin W."/>
        </authorList>
    </citation>
    <scope>NUCLEOTIDE SEQUENCE [LARGE SCALE GENOMIC DNA]</scope>
    <source>
        <strain evidence="9 10">HCH-1</strain>
    </source>
</reference>
<evidence type="ECO:0000259" key="8">
    <source>
        <dbReference type="Pfam" id="PF04413"/>
    </source>
</evidence>
<evidence type="ECO:0000313" key="9">
    <source>
        <dbReference type="EMBL" id="KWT91856.1"/>
    </source>
</evidence>
<dbReference type="EC" id="2.4.99.12" evidence="2 7"/>
<dbReference type="SUPFAM" id="SSF53756">
    <property type="entry name" value="UDP-Glycosyltransferase/glycogen phosphorylase"/>
    <property type="match status" value="1"/>
</dbReference>
<evidence type="ECO:0000256" key="6">
    <source>
        <dbReference type="ARBA" id="ARBA00049183"/>
    </source>
</evidence>
<comment type="caution">
    <text evidence="9">The sequence shown here is derived from an EMBL/GenBank/DDBJ whole genome shotgun (WGS) entry which is preliminary data.</text>
</comment>
<dbReference type="InterPro" id="IPR038107">
    <property type="entry name" value="Glycos_transf_N_sf"/>
</dbReference>
<keyword evidence="9" id="KW-0328">Glycosyltransferase</keyword>
<keyword evidence="7" id="KW-1003">Cell membrane</keyword>
<dbReference type="RefSeq" id="WP_085051188.1">
    <property type="nucleotide sequence ID" value="NZ_LNQR01000027.1"/>
</dbReference>
<dbReference type="PANTHER" id="PTHR42755:SF1">
    <property type="entry name" value="3-DEOXY-D-MANNO-OCTULOSONIC ACID TRANSFERASE, MITOCHONDRIAL-RELATED"/>
    <property type="match status" value="1"/>
</dbReference>
<evidence type="ECO:0000256" key="7">
    <source>
        <dbReference type="RuleBase" id="RU365103"/>
    </source>
</evidence>
<sequence length="418" mass="46428">MTLIYRILYFIALLALVPLEYFRRPKGLRARWFSERLGRIVFTKKDTSSPTIWIHAVSVGETITAVSLIRRIVTEISPHIVLSTVTDTGQQTAKDKLPEGIKVIYVPFDSKSAVRRAIKAVNPDIFIVMETELWPCIFSEMKKQNIPVVILNGRISEKSFGGYRKIRFFMKHVLRSVTLFGMQSEIYSERIKAMGADTQAVKTLGNFKFDTAPSPEIPKWALRLTHPMLVIGSTHEKEEAILIGTLKRLKADIESLSVVMAPRHPQRFDEAAAILASADIPFVRRSKLSDTAAAPASFVLLDTIGELASVYGAADVCLMGGSFVPKGGHNLLEPAYWGKPIVCGPYMENFPMTGEFTAANAAVTADADNTGDLYDILFALLSDEAVRLEMGSMARDLYQKNSGAIDNAIRELKTILRR</sequence>
<organism evidence="9 10">
    <name type="scientific">Candidatus Magnetominusculus xianensis</name>
    <dbReference type="NCBI Taxonomy" id="1748249"/>
    <lineage>
        <taxon>Bacteria</taxon>
        <taxon>Pseudomonadati</taxon>
        <taxon>Nitrospirota</taxon>
        <taxon>Nitrospiria</taxon>
        <taxon>Nitrospirales</taxon>
        <taxon>Nitrospiraceae</taxon>
        <taxon>Candidatus Magnetominusculus</taxon>
    </lineage>
</organism>
<comment type="pathway">
    <text evidence="1 7">Bacterial outer membrane biogenesis; LPS core biosynthesis.</text>
</comment>
<proteinExistence type="inferred from homology"/>
<gene>
    <name evidence="9" type="ORF">ASN18_0659</name>
</gene>
<dbReference type="Gene3D" id="3.40.50.2000">
    <property type="entry name" value="Glycogen Phosphorylase B"/>
    <property type="match status" value="1"/>
</dbReference>
<dbReference type="GO" id="GO:0043842">
    <property type="term" value="F:Kdo transferase activity"/>
    <property type="evidence" value="ECO:0007669"/>
    <property type="project" value="UniProtKB-EC"/>
</dbReference>
<evidence type="ECO:0000256" key="2">
    <source>
        <dbReference type="ARBA" id="ARBA00012621"/>
    </source>
</evidence>
<comment type="subcellular location">
    <subcellularLocation>
        <location evidence="7">Cell membrane</location>
    </subcellularLocation>
</comment>
<accession>A0ABR5SI03</accession>
<keyword evidence="7" id="KW-0448">Lipopolysaccharide biosynthesis</keyword>
<evidence type="ECO:0000313" key="10">
    <source>
        <dbReference type="Proteomes" id="UP000060487"/>
    </source>
</evidence>